<keyword evidence="3" id="KW-1185">Reference proteome</keyword>
<accession>A0A6M5YI47</accession>
<evidence type="ECO:0000313" key="2">
    <source>
        <dbReference type="EMBL" id="QJW92923.1"/>
    </source>
</evidence>
<reference evidence="3" key="1">
    <citation type="submission" date="2020-05" db="EMBL/GenBank/DDBJ databases">
        <title>Frigoriglobus tundricola gen. nov., sp. nov., a psychrotolerant cellulolytic planctomycete of the family Gemmataceae with two divergent copies of 16S rRNA gene.</title>
        <authorList>
            <person name="Kulichevskaya I.S."/>
            <person name="Ivanova A.A."/>
            <person name="Naumoff D.G."/>
            <person name="Beletsky A.V."/>
            <person name="Rijpstra W.I.C."/>
            <person name="Sinninghe Damste J.S."/>
            <person name="Mardanov A.V."/>
            <person name="Ravin N.V."/>
            <person name="Dedysh S.N."/>
        </authorList>
    </citation>
    <scope>NUCLEOTIDE SEQUENCE [LARGE SCALE GENOMIC DNA]</scope>
    <source>
        <strain evidence="3">PL17</strain>
    </source>
</reference>
<organism evidence="2 3">
    <name type="scientific">Frigoriglobus tundricola</name>
    <dbReference type="NCBI Taxonomy" id="2774151"/>
    <lineage>
        <taxon>Bacteria</taxon>
        <taxon>Pseudomonadati</taxon>
        <taxon>Planctomycetota</taxon>
        <taxon>Planctomycetia</taxon>
        <taxon>Gemmatales</taxon>
        <taxon>Gemmataceae</taxon>
        <taxon>Frigoriglobus</taxon>
    </lineage>
</organism>
<feature type="region of interest" description="Disordered" evidence="1">
    <location>
        <begin position="156"/>
        <end position="222"/>
    </location>
</feature>
<feature type="compositionally biased region" description="Basic residues" evidence="1">
    <location>
        <begin position="207"/>
        <end position="216"/>
    </location>
</feature>
<protein>
    <submittedName>
        <fullName evidence="2">Uncharacterized protein</fullName>
    </submittedName>
</protein>
<feature type="region of interest" description="Disordered" evidence="1">
    <location>
        <begin position="43"/>
        <end position="103"/>
    </location>
</feature>
<dbReference type="AlphaFoldDB" id="A0A6M5YI47"/>
<sequence>MCGTFSHAGPSWETTYFAIPLVNKFIKYYSIIVHENDEVERLPHDRPRVPHRPPRLLGPDLGGPHTHPSHNTNGRRTGVRPSPPRTQLPAPRGGPRGGHRVPRTRTGRGHVGHIHCSFPGVHPGLLLPPDGAVGAAISSNCCHRAMVVRCCVRSESWTPTPNSKARRNRAEDRSWHRGERAQDVRRPSEARRWSEGFWDRAPGTGTRRGRTRRHARDRIWGG</sequence>
<dbReference type="KEGG" id="ftj:FTUN_0420"/>
<feature type="compositionally biased region" description="Low complexity" evidence="1">
    <location>
        <begin position="55"/>
        <end position="65"/>
    </location>
</feature>
<feature type="compositionally biased region" description="Basic and acidic residues" evidence="1">
    <location>
        <begin position="168"/>
        <end position="198"/>
    </location>
</feature>
<proteinExistence type="predicted"/>
<gene>
    <name evidence="2" type="ORF">FTUN_0420</name>
</gene>
<name>A0A6M5YI47_9BACT</name>
<evidence type="ECO:0000313" key="3">
    <source>
        <dbReference type="Proteomes" id="UP000503447"/>
    </source>
</evidence>
<dbReference type="Proteomes" id="UP000503447">
    <property type="component" value="Chromosome"/>
</dbReference>
<evidence type="ECO:0000256" key="1">
    <source>
        <dbReference type="SAM" id="MobiDB-lite"/>
    </source>
</evidence>
<dbReference type="EMBL" id="CP053452">
    <property type="protein sequence ID" value="QJW92923.1"/>
    <property type="molecule type" value="Genomic_DNA"/>
</dbReference>